<evidence type="ECO:0000313" key="3">
    <source>
        <dbReference type="Proteomes" id="UP000204584"/>
    </source>
</evidence>
<reference evidence="2 3" key="1">
    <citation type="journal article" date="2013" name="Science">
        <title>Pandoraviruses: amoeba viruses with genomes up to 2.5 Mb reaching that of parasitic eukaryotes.</title>
        <authorList>
            <person name="Philippe N."/>
            <person name="Legendre M."/>
            <person name="Doutre G."/>
            <person name="Coute Y."/>
            <person name="Poirot O."/>
            <person name="Lescot M."/>
            <person name="Arslan D."/>
            <person name="Seltzer V."/>
            <person name="Bertaux L."/>
            <person name="Bruley C."/>
            <person name="Garin J."/>
            <person name="Claverie J.M."/>
            <person name="Abergel C."/>
        </authorList>
    </citation>
    <scope>NUCLEOTIDE SEQUENCE [LARGE SCALE GENOMIC DNA]</scope>
</reference>
<evidence type="ECO:0000256" key="1">
    <source>
        <dbReference type="SAM" id="MobiDB-lite"/>
    </source>
</evidence>
<feature type="region of interest" description="Disordered" evidence="1">
    <location>
        <begin position="243"/>
        <end position="271"/>
    </location>
</feature>
<dbReference type="InterPro" id="IPR036047">
    <property type="entry name" value="F-box-like_dom_sf"/>
</dbReference>
<dbReference type="EMBL" id="KC977571">
    <property type="protein sequence ID" value="AGO84416.1"/>
    <property type="molecule type" value="Genomic_DNA"/>
</dbReference>
<dbReference type="KEGG" id="vg:16606203"/>
<dbReference type="Proteomes" id="UP000204584">
    <property type="component" value="Segment"/>
</dbReference>
<feature type="compositionally biased region" description="Basic and acidic residues" evidence="1">
    <location>
        <begin position="257"/>
        <end position="271"/>
    </location>
</feature>
<dbReference type="GeneID" id="16606203"/>
<sequence>MSDTLPAEMMCAVFAHLPDPWWIVAARACRWWRACIEAAAASRGHTVGCFLLHLRDGHTLGAAVQGGHADVVVWLAGEFGLKLDDAVATAAWMAADPGRPWGEAVVDAARDGAGAGVVAWIARHAIDYTLPIAASVTYDRNDCIDAMARDRRIAQAKPVQSRVEFPHGPVISLGTRAMLCIIAGGKFGRVDLNAMCTFGVSAMFVAALLGVPVGDVARGHRCRRAESTARWLEAHRPRFEPLDGESQHTEVQVPDAMDTRPAEDDVPSLRDVRPLPWPRMRRPLACDFLPGGALGTYCDLDDDADASPEKYMVMLLRPLLVDPADWAALRRCLPHWPHSPHSPRTGKPPKGVIERLNGKEGRIRGGLR</sequence>
<gene>
    <name evidence="2" type="ORF">psal_cds_567</name>
</gene>
<proteinExistence type="predicted"/>
<accession>S4VY80</accession>
<keyword evidence="3" id="KW-1185">Reference proteome</keyword>
<organism evidence="2 3">
    <name type="scientific">Pandoravirus salinus</name>
    <dbReference type="NCBI Taxonomy" id="1349410"/>
    <lineage>
        <taxon>Viruses</taxon>
        <taxon>Pandoravirus</taxon>
    </lineage>
</organism>
<name>S4VY80_9VIRU</name>
<evidence type="ECO:0000313" key="2">
    <source>
        <dbReference type="EMBL" id="AGO84416.1"/>
    </source>
</evidence>
<protein>
    <submittedName>
        <fullName evidence="2">RNA polymerase rbp1 incomplete domain containing protein</fullName>
    </submittedName>
</protein>
<dbReference type="RefSeq" id="YP_008437487.1">
    <property type="nucleotide sequence ID" value="NC_022098.1"/>
</dbReference>
<dbReference type="SUPFAM" id="SSF81383">
    <property type="entry name" value="F-box domain"/>
    <property type="match status" value="1"/>
</dbReference>